<dbReference type="Proteomes" id="UP000255411">
    <property type="component" value="Chromosome"/>
</dbReference>
<dbReference type="PANTHER" id="PTHR33884:SF3">
    <property type="entry name" value="UPF0410 PROTEIN YMGE"/>
    <property type="match status" value="1"/>
</dbReference>
<protein>
    <recommendedName>
        <fullName evidence="10">GlsB/YeaQ/YmgE family stress response membrane protein</fullName>
    </recommendedName>
</protein>
<reference evidence="8 9" key="1">
    <citation type="submission" date="2017-07" db="EMBL/GenBank/DDBJ databases">
        <title>Streptococcus pluranimalium as cause of bovine abortion.</title>
        <authorList>
            <person name="Rodriguez Campos S."/>
            <person name="Gobeli Brawand S."/>
            <person name="Brodard I."/>
            <person name="Rychener L."/>
            <person name="Perreten V."/>
        </authorList>
    </citation>
    <scope>NUCLEOTIDE SEQUENCE [LARGE SCALE GENOMIC DNA]</scope>
    <source>
        <strain evidence="8 9">14A0014</strain>
    </source>
</reference>
<comment type="subcellular location">
    <subcellularLocation>
        <location evidence="1">Cell membrane</location>
        <topology evidence="1">Multi-pass membrane protein</topology>
    </subcellularLocation>
</comment>
<evidence type="ECO:0000256" key="4">
    <source>
        <dbReference type="ARBA" id="ARBA00022692"/>
    </source>
</evidence>
<evidence type="ECO:0000256" key="6">
    <source>
        <dbReference type="ARBA" id="ARBA00023136"/>
    </source>
</evidence>
<evidence type="ECO:0008006" key="10">
    <source>
        <dbReference type="Google" id="ProtNLM"/>
    </source>
</evidence>
<evidence type="ECO:0000313" key="8">
    <source>
        <dbReference type="EMBL" id="AXJ13171.1"/>
    </source>
</evidence>
<gene>
    <name evidence="8" type="ORF">Sp14A_12570</name>
</gene>
<feature type="transmembrane region" description="Helical" evidence="7">
    <location>
        <begin position="29"/>
        <end position="48"/>
    </location>
</feature>
<evidence type="ECO:0000256" key="5">
    <source>
        <dbReference type="ARBA" id="ARBA00022989"/>
    </source>
</evidence>
<dbReference type="GeneID" id="98393348"/>
<dbReference type="RefSeq" id="WP_199773953.1">
    <property type="nucleotide sequence ID" value="NZ_CP022601.1"/>
</dbReference>
<comment type="similarity">
    <text evidence="2">Belongs to the UPF0410 family.</text>
</comment>
<evidence type="ECO:0000256" key="2">
    <source>
        <dbReference type="ARBA" id="ARBA00011006"/>
    </source>
</evidence>
<dbReference type="EMBL" id="CP022601">
    <property type="protein sequence ID" value="AXJ13171.1"/>
    <property type="molecule type" value="Genomic_DNA"/>
</dbReference>
<dbReference type="AlphaFoldDB" id="A0A345VKB9"/>
<dbReference type="PANTHER" id="PTHR33884">
    <property type="entry name" value="UPF0410 PROTEIN YMGE"/>
    <property type="match status" value="1"/>
</dbReference>
<accession>A0A345VKB9</accession>
<proteinExistence type="inferred from homology"/>
<sequence>MISFIWSLIVGALIGLVAGAITKKGGSMGWIANILAGIAGSWVGQALFGAWGPSLAGMALIPSIIGAVIVVIVVSFVISKTK</sequence>
<dbReference type="GO" id="GO:0005886">
    <property type="term" value="C:plasma membrane"/>
    <property type="evidence" value="ECO:0007669"/>
    <property type="project" value="UniProtKB-SubCell"/>
</dbReference>
<evidence type="ECO:0000256" key="7">
    <source>
        <dbReference type="SAM" id="Phobius"/>
    </source>
</evidence>
<dbReference type="Pfam" id="PF04226">
    <property type="entry name" value="Transgly_assoc"/>
    <property type="match status" value="1"/>
</dbReference>
<keyword evidence="3" id="KW-1003">Cell membrane</keyword>
<name>A0A345VKB9_9STRE</name>
<keyword evidence="4 7" id="KW-0812">Transmembrane</keyword>
<evidence type="ECO:0000256" key="3">
    <source>
        <dbReference type="ARBA" id="ARBA00022475"/>
    </source>
</evidence>
<keyword evidence="6 7" id="KW-0472">Membrane</keyword>
<evidence type="ECO:0000313" key="9">
    <source>
        <dbReference type="Proteomes" id="UP000255411"/>
    </source>
</evidence>
<keyword evidence="5 7" id="KW-1133">Transmembrane helix</keyword>
<dbReference type="InterPro" id="IPR007341">
    <property type="entry name" value="Transgly_assoc"/>
</dbReference>
<evidence type="ECO:0000256" key="1">
    <source>
        <dbReference type="ARBA" id="ARBA00004651"/>
    </source>
</evidence>
<feature type="transmembrane region" description="Helical" evidence="7">
    <location>
        <begin position="55"/>
        <end position="78"/>
    </location>
</feature>
<organism evidence="8 9">
    <name type="scientific">Streptococcus pluranimalium</name>
    <dbReference type="NCBI Taxonomy" id="82348"/>
    <lineage>
        <taxon>Bacteria</taxon>
        <taxon>Bacillati</taxon>
        <taxon>Bacillota</taxon>
        <taxon>Bacilli</taxon>
        <taxon>Lactobacillales</taxon>
        <taxon>Streptococcaceae</taxon>
        <taxon>Streptococcus</taxon>
    </lineage>
</organism>